<evidence type="ECO:0000313" key="5">
    <source>
        <dbReference type="EMBL" id="AZK47480.1"/>
    </source>
</evidence>
<evidence type="ECO:0000259" key="4">
    <source>
        <dbReference type="PROSITE" id="PS50956"/>
    </source>
</evidence>
<dbReference type="Proteomes" id="UP000273145">
    <property type="component" value="Chromosome"/>
</dbReference>
<dbReference type="InterPro" id="IPR019888">
    <property type="entry name" value="Tscrpt_reg_AsnC-like"/>
</dbReference>
<feature type="domain" description="HTH asnC-type" evidence="4">
    <location>
        <begin position="1"/>
        <end position="62"/>
    </location>
</feature>
<dbReference type="SUPFAM" id="SSF54909">
    <property type="entry name" value="Dimeric alpha+beta barrel"/>
    <property type="match status" value="1"/>
</dbReference>
<evidence type="ECO:0000313" key="6">
    <source>
        <dbReference type="Proteomes" id="UP000273145"/>
    </source>
</evidence>
<dbReference type="Gene3D" id="1.10.10.10">
    <property type="entry name" value="Winged helix-like DNA-binding domain superfamily/Winged helix DNA-binding domain"/>
    <property type="match status" value="1"/>
</dbReference>
<keyword evidence="1" id="KW-0805">Transcription regulation</keyword>
<keyword evidence="3" id="KW-0804">Transcription</keyword>
<dbReference type="InterPro" id="IPR036390">
    <property type="entry name" value="WH_DNA-bd_sf"/>
</dbReference>
<dbReference type="OrthoDB" id="34294at2"/>
<keyword evidence="6" id="KW-1185">Reference proteome</keyword>
<dbReference type="KEGG" id="plen:EIM92_16045"/>
<dbReference type="AlphaFoldDB" id="A0A3Q8S5F6"/>
<dbReference type="CDD" id="cd00090">
    <property type="entry name" value="HTH_ARSR"/>
    <property type="match status" value="1"/>
</dbReference>
<dbReference type="PROSITE" id="PS50956">
    <property type="entry name" value="HTH_ASNC_2"/>
    <property type="match status" value="1"/>
</dbReference>
<dbReference type="RefSeq" id="WP_125083506.1">
    <property type="nucleotide sequence ID" value="NZ_CP034248.1"/>
</dbReference>
<accession>A0A3Q8S5F6</accession>
<organism evidence="5 6">
    <name type="scientific">Paenibacillus lentus</name>
    <dbReference type="NCBI Taxonomy" id="1338368"/>
    <lineage>
        <taxon>Bacteria</taxon>
        <taxon>Bacillati</taxon>
        <taxon>Bacillota</taxon>
        <taxon>Bacilli</taxon>
        <taxon>Bacillales</taxon>
        <taxon>Paenibacillaceae</taxon>
        <taxon>Paenibacillus</taxon>
    </lineage>
</organism>
<dbReference type="Pfam" id="PF13412">
    <property type="entry name" value="HTH_24"/>
    <property type="match status" value="1"/>
</dbReference>
<dbReference type="Pfam" id="PF01037">
    <property type="entry name" value="AsnC_trans_reg"/>
    <property type="match status" value="1"/>
</dbReference>
<dbReference type="InterPro" id="IPR011991">
    <property type="entry name" value="ArsR-like_HTH"/>
</dbReference>
<name>A0A3Q8S5F6_9BACL</name>
<dbReference type="EMBL" id="CP034248">
    <property type="protein sequence ID" value="AZK47480.1"/>
    <property type="molecule type" value="Genomic_DNA"/>
</dbReference>
<dbReference type="InterPro" id="IPR011008">
    <property type="entry name" value="Dimeric_a/b-barrel"/>
</dbReference>
<dbReference type="SUPFAM" id="SSF46785">
    <property type="entry name" value="Winged helix' DNA-binding domain"/>
    <property type="match status" value="1"/>
</dbReference>
<dbReference type="GO" id="GO:0043565">
    <property type="term" value="F:sequence-specific DNA binding"/>
    <property type="evidence" value="ECO:0007669"/>
    <property type="project" value="InterPro"/>
</dbReference>
<evidence type="ECO:0000256" key="2">
    <source>
        <dbReference type="ARBA" id="ARBA00023125"/>
    </source>
</evidence>
<dbReference type="SMART" id="SM00344">
    <property type="entry name" value="HTH_ASNC"/>
    <property type="match status" value="1"/>
</dbReference>
<dbReference type="PRINTS" id="PR00033">
    <property type="entry name" value="HTHASNC"/>
</dbReference>
<reference evidence="5 6" key="1">
    <citation type="submission" date="2018-11" db="EMBL/GenBank/DDBJ databases">
        <title>Genome sequencing of Paenibacillus lentus DSM25539(T).</title>
        <authorList>
            <person name="Kook J.-K."/>
            <person name="Park S.-N."/>
            <person name="Lim Y.K."/>
        </authorList>
    </citation>
    <scope>NUCLEOTIDE SEQUENCE [LARGE SCALE GENOMIC DNA]</scope>
    <source>
        <strain evidence="5 6">DSM 25539</strain>
    </source>
</reference>
<gene>
    <name evidence="5" type="ORF">EIM92_16045</name>
</gene>
<dbReference type="GO" id="GO:0043200">
    <property type="term" value="P:response to amino acid"/>
    <property type="evidence" value="ECO:0007669"/>
    <property type="project" value="TreeGrafter"/>
</dbReference>
<evidence type="ECO:0000256" key="1">
    <source>
        <dbReference type="ARBA" id="ARBA00023015"/>
    </source>
</evidence>
<dbReference type="Gene3D" id="3.30.70.920">
    <property type="match status" value="1"/>
</dbReference>
<evidence type="ECO:0000256" key="3">
    <source>
        <dbReference type="ARBA" id="ARBA00023163"/>
    </source>
</evidence>
<dbReference type="InterPro" id="IPR000485">
    <property type="entry name" value="AsnC-type_HTH_dom"/>
</dbReference>
<dbReference type="InterPro" id="IPR019887">
    <property type="entry name" value="Tscrpt_reg_AsnC/Lrp_C"/>
</dbReference>
<proteinExistence type="predicted"/>
<keyword evidence="2" id="KW-0238">DNA-binding</keyword>
<sequence>MDDIDLQILRMLKANSRITSSEISKAIHLSIPSIAERIRKLEKNGVIEQFTVKINRRAMGQNCMVYIFIQLHGSEETQLFRETIVKSEFVLECHHTSGEYDYLLKVVLPEISELEGFITYTLKSKFNIVRSNTVFILSTLKEDE</sequence>
<dbReference type="GO" id="GO:0005829">
    <property type="term" value="C:cytosol"/>
    <property type="evidence" value="ECO:0007669"/>
    <property type="project" value="TreeGrafter"/>
</dbReference>
<dbReference type="InterPro" id="IPR036388">
    <property type="entry name" value="WH-like_DNA-bd_sf"/>
</dbReference>
<dbReference type="PANTHER" id="PTHR30154:SF34">
    <property type="entry name" value="TRANSCRIPTIONAL REGULATOR AZLB"/>
    <property type="match status" value="1"/>
</dbReference>
<dbReference type="PANTHER" id="PTHR30154">
    <property type="entry name" value="LEUCINE-RESPONSIVE REGULATORY PROTEIN"/>
    <property type="match status" value="1"/>
</dbReference>
<protein>
    <submittedName>
        <fullName evidence="5">Lrp/AsnC family transcriptional regulator</fullName>
    </submittedName>
</protein>